<evidence type="ECO:0000313" key="11">
    <source>
        <dbReference type="EMBL" id="USQ78145.1"/>
    </source>
</evidence>
<dbReference type="Gene3D" id="3.40.50.300">
    <property type="entry name" value="P-loop containing nucleotide triphosphate hydrolases"/>
    <property type="match status" value="1"/>
</dbReference>
<evidence type="ECO:0000256" key="6">
    <source>
        <dbReference type="ARBA" id="ARBA00022840"/>
    </source>
</evidence>
<dbReference type="InterPro" id="IPR003593">
    <property type="entry name" value="AAA+_ATPase"/>
</dbReference>
<gene>
    <name evidence="11" type="ORF">NF556_10770</name>
</gene>
<evidence type="ECO:0000256" key="9">
    <source>
        <dbReference type="ARBA" id="ARBA00023136"/>
    </source>
</evidence>
<keyword evidence="2" id="KW-0813">Transport</keyword>
<keyword evidence="5" id="KW-0547">Nucleotide-binding</keyword>
<evidence type="ECO:0000259" key="10">
    <source>
        <dbReference type="PROSITE" id="PS50893"/>
    </source>
</evidence>
<dbReference type="InterPro" id="IPR003439">
    <property type="entry name" value="ABC_transporter-like_ATP-bd"/>
</dbReference>
<proteinExistence type="predicted"/>
<dbReference type="SMART" id="SM00382">
    <property type="entry name" value="AAA"/>
    <property type="match status" value="1"/>
</dbReference>
<dbReference type="PANTHER" id="PTHR42771">
    <property type="entry name" value="IRON(3+)-HYDROXAMATE IMPORT ATP-BINDING PROTEIN FHUC"/>
    <property type="match status" value="1"/>
</dbReference>
<evidence type="ECO:0000256" key="8">
    <source>
        <dbReference type="ARBA" id="ARBA00023065"/>
    </source>
</evidence>
<keyword evidence="12" id="KW-1185">Reference proteome</keyword>
<keyword evidence="7" id="KW-0408">Iron</keyword>
<evidence type="ECO:0000256" key="5">
    <source>
        <dbReference type="ARBA" id="ARBA00022741"/>
    </source>
</evidence>
<dbReference type="RefSeq" id="WP_252590934.1">
    <property type="nucleotide sequence ID" value="NZ_CP099489.1"/>
</dbReference>
<dbReference type="CDD" id="cd03214">
    <property type="entry name" value="ABC_Iron-Siderophores_B12_Hemin"/>
    <property type="match status" value="1"/>
</dbReference>
<dbReference type="PANTHER" id="PTHR42771:SF2">
    <property type="entry name" value="IRON(3+)-HYDROXAMATE IMPORT ATP-BINDING PROTEIN FHUC"/>
    <property type="match status" value="1"/>
</dbReference>
<protein>
    <submittedName>
        <fullName evidence="11">ABC transporter ATP-binding protein</fullName>
    </submittedName>
</protein>
<keyword evidence="9" id="KW-0472">Membrane</keyword>
<organism evidence="11 12">
    <name type="scientific">Ornithinimicrobium faecis</name>
    <dbReference type="NCBI Taxonomy" id="2934158"/>
    <lineage>
        <taxon>Bacteria</taxon>
        <taxon>Bacillati</taxon>
        <taxon>Actinomycetota</taxon>
        <taxon>Actinomycetes</taxon>
        <taxon>Micrococcales</taxon>
        <taxon>Ornithinimicrobiaceae</taxon>
        <taxon>Ornithinimicrobium</taxon>
    </lineage>
</organism>
<dbReference type="EMBL" id="CP099489">
    <property type="protein sequence ID" value="USQ78145.1"/>
    <property type="molecule type" value="Genomic_DNA"/>
</dbReference>
<comment type="subcellular location">
    <subcellularLocation>
        <location evidence="1">Cell membrane</location>
        <topology evidence="1">Peripheral membrane protein</topology>
    </subcellularLocation>
</comment>
<evidence type="ECO:0000313" key="12">
    <source>
        <dbReference type="Proteomes" id="UP001056455"/>
    </source>
</evidence>
<keyword evidence="3" id="KW-1003">Cell membrane</keyword>
<dbReference type="PROSITE" id="PS00211">
    <property type="entry name" value="ABC_TRANSPORTER_1"/>
    <property type="match status" value="1"/>
</dbReference>
<name>A0ABY4YMY6_9MICO</name>
<dbReference type="InterPro" id="IPR017871">
    <property type="entry name" value="ABC_transporter-like_CS"/>
</dbReference>
<keyword evidence="8" id="KW-0406">Ion transport</keyword>
<dbReference type="InterPro" id="IPR051535">
    <property type="entry name" value="Siderophore_ABC-ATPase"/>
</dbReference>
<dbReference type="SUPFAM" id="SSF52540">
    <property type="entry name" value="P-loop containing nucleoside triphosphate hydrolases"/>
    <property type="match status" value="1"/>
</dbReference>
<evidence type="ECO:0000256" key="3">
    <source>
        <dbReference type="ARBA" id="ARBA00022475"/>
    </source>
</evidence>
<accession>A0ABY4YMY6</accession>
<feature type="domain" description="ABC transporter" evidence="10">
    <location>
        <begin position="13"/>
        <end position="250"/>
    </location>
</feature>
<keyword evidence="6 11" id="KW-0067">ATP-binding</keyword>
<sequence>MARSFPAVLPPALSGQELRLSYGHHEVVHGVDLSLTQGRVTALIGPNGSGKSTVLRSLARLHRPDTGNVALDDVEDVLTLHPKAFARRVTMLSQSRPTPGGVTVRDVVGFGRHPHRGRFRTADPDGPRAIEHALSITGVSTMADRGVDELSGGELQRVWLATCLAQDTGVLLLDEPTNHLDLRYQMDLLDLVRDLATEHGVAIGVVLHDLNHAATVADHVVLLDHGEVRATGTPAEVLTTDLLSEVYGIHVDVHLHPVSSRPVCEARSRHLASAELDHTADIVQPAAV</sequence>
<dbReference type="PROSITE" id="PS50893">
    <property type="entry name" value="ABC_TRANSPORTER_2"/>
    <property type="match status" value="1"/>
</dbReference>
<evidence type="ECO:0000256" key="2">
    <source>
        <dbReference type="ARBA" id="ARBA00022448"/>
    </source>
</evidence>
<evidence type="ECO:0000256" key="7">
    <source>
        <dbReference type="ARBA" id="ARBA00023004"/>
    </source>
</evidence>
<dbReference type="Proteomes" id="UP001056455">
    <property type="component" value="Chromosome"/>
</dbReference>
<reference evidence="11" key="1">
    <citation type="submission" date="2022-06" db="EMBL/GenBank/DDBJ databases">
        <title>Ornithinimicrobium HY1793.</title>
        <authorList>
            <person name="Huang Y."/>
        </authorList>
    </citation>
    <scope>NUCLEOTIDE SEQUENCE</scope>
    <source>
        <strain evidence="11">HY1793</strain>
    </source>
</reference>
<keyword evidence="4" id="KW-0410">Iron transport</keyword>
<evidence type="ECO:0000256" key="1">
    <source>
        <dbReference type="ARBA" id="ARBA00004202"/>
    </source>
</evidence>
<evidence type="ECO:0000256" key="4">
    <source>
        <dbReference type="ARBA" id="ARBA00022496"/>
    </source>
</evidence>
<dbReference type="GO" id="GO:0005524">
    <property type="term" value="F:ATP binding"/>
    <property type="evidence" value="ECO:0007669"/>
    <property type="project" value="UniProtKB-KW"/>
</dbReference>
<dbReference type="Pfam" id="PF00005">
    <property type="entry name" value="ABC_tran"/>
    <property type="match status" value="1"/>
</dbReference>
<dbReference type="InterPro" id="IPR027417">
    <property type="entry name" value="P-loop_NTPase"/>
</dbReference>